<organism evidence="1 2">
    <name type="scientific">Roseomonas mucosa</name>
    <dbReference type="NCBI Taxonomy" id="207340"/>
    <lineage>
        <taxon>Bacteria</taxon>
        <taxon>Pseudomonadati</taxon>
        <taxon>Pseudomonadota</taxon>
        <taxon>Alphaproteobacteria</taxon>
        <taxon>Acetobacterales</taxon>
        <taxon>Roseomonadaceae</taxon>
        <taxon>Roseomonas</taxon>
    </lineage>
</organism>
<reference evidence="1 2" key="1">
    <citation type="submission" date="2018-06" db="EMBL/GenBank/DDBJ databases">
        <authorList>
            <consortium name="Pathogen Informatics"/>
            <person name="Doyle S."/>
        </authorList>
    </citation>
    <scope>NUCLEOTIDE SEQUENCE [LARGE SCALE GENOMIC DNA]</scope>
    <source>
        <strain evidence="1 2">NCTC13291</strain>
    </source>
</reference>
<protein>
    <recommendedName>
        <fullName evidence="3">Coat protein</fullName>
    </recommendedName>
</protein>
<dbReference type="AlphaFoldDB" id="A0A379N395"/>
<dbReference type="RefSeq" id="WP_051544238.1">
    <property type="nucleotide sequence ID" value="NZ_CBCSHT010000206.1"/>
</dbReference>
<dbReference type="Proteomes" id="UP000254919">
    <property type="component" value="Unassembled WGS sequence"/>
</dbReference>
<name>A0A379N395_9PROT</name>
<accession>A0A379N395</accession>
<gene>
    <name evidence="1" type="ORF">NCTC13291_03446</name>
</gene>
<evidence type="ECO:0000313" key="2">
    <source>
        <dbReference type="Proteomes" id="UP000254919"/>
    </source>
</evidence>
<proteinExistence type="predicted"/>
<evidence type="ECO:0008006" key="3">
    <source>
        <dbReference type="Google" id="ProtNLM"/>
    </source>
</evidence>
<sequence>MAVTRLSDVVVPETFTSYTVQNTMEKTALLSSGAIVRNSAIDAQLKRGGETFNVPAWNDLGNAEADRSSDDPEVFSTPQKITAFKQRVRKSFLHQSWSSMQFAGELAGSDPLAALKGRVTDYWSRQLQRRVVATLQGILADNLNNDASDMIVDISAMTAEAANFNASAVIDAAATLGDAMDSLSAIFMHSRVYTRALKNDNIEFVTVPSMGKPIPTYRGMVVSRS</sequence>
<evidence type="ECO:0000313" key="1">
    <source>
        <dbReference type="EMBL" id="SUE41837.1"/>
    </source>
</evidence>
<dbReference type="EMBL" id="UGVN01000001">
    <property type="protein sequence ID" value="SUE41837.1"/>
    <property type="molecule type" value="Genomic_DNA"/>
</dbReference>